<accession>A0ABY2IH55</accession>
<dbReference type="EMBL" id="SOFG01000009">
    <property type="protein sequence ID" value="TFB88273.1"/>
    <property type="molecule type" value="Genomic_DNA"/>
</dbReference>
<protein>
    <recommendedName>
        <fullName evidence="4">Restriction endonuclease</fullName>
    </recommendedName>
</protein>
<keyword evidence="1" id="KW-1133">Transmembrane helix</keyword>
<sequence>MTTTSEATEQERPRGPRRREEQMYGLALSLGRANGGQYPWIWDSPDEIAENVYARTKPSILQIGGAVPTRTVYRVVTWVAFFLLVASIGGLWMWLSGIPMDARPGHVGWLLLPLALVIVWGLTYFVGRGILDSAVRNRVARLDWLADVACLTAFEGIKERQATAYEYKPGASGEAFEPKGPAPLPQPYGASDAGAAELAASWMRFLGAGDAHSIDPKTGTNAQSTHYVTRVDTAVDLTEVPSVRELAGGAAVAKRRALFFSAAGFTDEARQFADRADIALFVFDATAGNLTGANFLGEAVFRTGL</sequence>
<dbReference type="RefSeq" id="WP_134533590.1">
    <property type="nucleotide sequence ID" value="NZ_SOFG01000009.1"/>
</dbReference>
<keyword evidence="1" id="KW-0812">Transmembrane</keyword>
<evidence type="ECO:0000313" key="3">
    <source>
        <dbReference type="Proteomes" id="UP000297608"/>
    </source>
</evidence>
<keyword evidence="3" id="KW-1185">Reference proteome</keyword>
<dbReference type="Proteomes" id="UP000297608">
    <property type="component" value="Unassembled WGS sequence"/>
</dbReference>
<organism evidence="2 3">
    <name type="scientific">Cryobacterium algoricola</name>
    <dbReference type="NCBI Taxonomy" id="1259183"/>
    <lineage>
        <taxon>Bacteria</taxon>
        <taxon>Bacillati</taxon>
        <taxon>Actinomycetota</taxon>
        <taxon>Actinomycetes</taxon>
        <taxon>Micrococcales</taxon>
        <taxon>Microbacteriaceae</taxon>
        <taxon>Cryobacterium</taxon>
    </lineage>
</organism>
<evidence type="ECO:0000313" key="2">
    <source>
        <dbReference type="EMBL" id="TFB88273.1"/>
    </source>
</evidence>
<comment type="caution">
    <text evidence="2">The sequence shown here is derived from an EMBL/GenBank/DDBJ whole genome shotgun (WGS) entry which is preliminary data.</text>
</comment>
<evidence type="ECO:0000256" key="1">
    <source>
        <dbReference type="SAM" id="Phobius"/>
    </source>
</evidence>
<proteinExistence type="predicted"/>
<feature type="transmembrane region" description="Helical" evidence="1">
    <location>
        <begin position="75"/>
        <end position="95"/>
    </location>
</feature>
<gene>
    <name evidence="2" type="ORF">E3O44_06295</name>
</gene>
<name>A0ABY2IH55_9MICO</name>
<keyword evidence="1" id="KW-0472">Membrane</keyword>
<reference evidence="2 3" key="1">
    <citation type="submission" date="2019-03" db="EMBL/GenBank/DDBJ databases">
        <title>Genomics of glacier-inhabiting Cryobacterium strains.</title>
        <authorList>
            <person name="Liu Q."/>
            <person name="Xin Y.-H."/>
        </authorList>
    </citation>
    <scope>NUCLEOTIDE SEQUENCE [LARGE SCALE GENOMIC DNA]</scope>
    <source>
        <strain evidence="2 3">MDB2-B</strain>
    </source>
</reference>
<feature type="transmembrane region" description="Helical" evidence="1">
    <location>
        <begin position="107"/>
        <end position="127"/>
    </location>
</feature>
<evidence type="ECO:0008006" key="4">
    <source>
        <dbReference type="Google" id="ProtNLM"/>
    </source>
</evidence>